<proteinExistence type="predicted"/>
<evidence type="ECO:0000256" key="1">
    <source>
        <dbReference type="ARBA" id="ARBA00004906"/>
    </source>
</evidence>
<dbReference type="PANTHER" id="PTHR10706:SF130">
    <property type="entry name" value="F-BOX ONLY PROTEIN 31"/>
    <property type="match status" value="1"/>
</dbReference>
<dbReference type="EMBL" id="JAWDJX010000002">
    <property type="protein sequence ID" value="KAK3058069.1"/>
    <property type="molecule type" value="Genomic_DNA"/>
</dbReference>
<dbReference type="Proteomes" id="UP001271007">
    <property type="component" value="Unassembled WGS sequence"/>
</dbReference>
<evidence type="ECO:0000313" key="5">
    <source>
        <dbReference type="EMBL" id="KAK3058069.1"/>
    </source>
</evidence>
<feature type="domain" description="F-box" evidence="4">
    <location>
        <begin position="6"/>
        <end position="52"/>
    </location>
</feature>
<evidence type="ECO:0000256" key="3">
    <source>
        <dbReference type="SAM" id="MobiDB-lite"/>
    </source>
</evidence>
<dbReference type="PROSITE" id="PS50181">
    <property type="entry name" value="FBOX"/>
    <property type="match status" value="1"/>
</dbReference>
<dbReference type="InterPro" id="IPR045048">
    <property type="entry name" value="FBXO31/39"/>
</dbReference>
<dbReference type="AlphaFoldDB" id="A0AAJ0LWL6"/>
<dbReference type="InterPro" id="IPR001810">
    <property type="entry name" value="F-box_dom"/>
</dbReference>
<feature type="region of interest" description="Disordered" evidence="3">
    <location>
        <begin position="157"/>
        <end position="176"/>
    </location>
</feature>
<feature type="compositionally biased region" description="Acidic residues" evidence="3">
    <location>
        <begin position="369"/>
        <end position="378"/>
    </location>
</feature>
<dbReference type="Pfam" id="PF12937">
    <property type="entry name" value="F-box-like"/>
    <property type="match status" value="1"/>
</dbReference>
<organism evidence="5 6">
    <name type="scientific">Extremus antarcticus</name>
    <dbReference type="NCBI Taxonomy" id="702011"/>
    <lineage>
        <taxon>Eukaryota</taxon>
        <taxon>Fungi</taxon>
        <taxon>Dikarya</taxon>
        <taxon>Ascomycota</taxon>
        <taxon>Pezizomycotina</taxon>
        <taxon>Dothideomycetes</taxon>
        <taxon>Dothideomycetidae</taxon>
        <taxon>Mycosphaerellales</taxon>
        <taxon>Extremaceae</taxon>
        <taxon>Extremus</taxon>
    </lineage>
</organism>
<comment type="caution">
    <text evidence="5">The sequence shown here is derived from an EMBL/GenBank/DDBJ whole genome shotgun (WGS) entry which is preliminary data.</text>
</comment>
<dbReference type="SUPFAM" id="SSF81383">
    <property type="entry name" value="F-box domain"/>
    <property type="match status" value="1"/>
</dbReference>
<gene>
    <name evidence="5" type="ORF">LTR09_001146</name>
</gene>
<protein>
    <recommendedName>
        <fullName evidence="4">F-box domain-containing protein</fullName>
    </recommendedName>
</protein>
<dbReference type="Gene3D" id="1.20.1280.50">
    <property type="match status" value="1"/>
</dbReference>
<name>A0AAJ0LWL6_9PEZI</name>
<keyword evidence="6" id="KW-1185">Reference proteome</keyword>
<dbReference type="Pfam" id="PF12014">
    <property type="entry name" value="Cyclin_D1_bind"/>
    <property type="match status" value="1"/>
</dbReference>
<dbReference type="SMART" id="SM00256">
    <property type="entry name" value="FBOX"/>
    <property type="match status" value="1"/>
</dbReference>
<reference evidence="5" key="1">
    <citation type="submission" date="2023-04" db="EMBL/GenBank/DDBJ databases">
        <title>Black Yeasts Isolated from many extreme environments.</title>
        <authorList>
            <person name="Coleine C."/>
            <person name="Stajich J.E."/>
            <person name="Selbmann L."/>
        </authorList>
    </citation>
    <scope>NUCLEOTIDE SEQUENCE</scope>
    <source>
        <strain evidence="5">CCFEE 5312</strain>
    </source>
</reference>
<evidence type="ECO:0000259" key="4">
    <source>
        <dbReference type="PROSITE" id="PS50181"/>
    </source>
</evidence>
<sequence>MAQETVPPLLQLPAELLQHILCFLDPFSLAKVAQTCKTLGTQSYDDLIWQPHVNDNVSMPITEPKPLKSFRDLYIAHHPYWFLPRQQIWFADTFPTGKLIIARYEPQEGSIVAYAVVAHRRTYALQRWEKDRNVIIHSFAPEVELELKRPVLKLSAASAETDDQPGNYPSDRGYGPPSKYNKELVMDLFTESGLFSSFILCRPLPDAAISAGTQVWPPLRFPATARARNSSQDAYGSSGHRPSVLSEVSESNFRLRKWVEYNSRHSGPRLLSWSSPNGLAAVLGLTGPRFSTTLSANGDGSMSVQMPEDISTYATLLGSCYTPTSEKPWQGIYCGDYSGHGCEFILVRQISHDEAGPLPEGMEPLESYFEGDDTDTPSDPDHKDDWAPQSVMSEGSNAPAGRLEAIKLTGDINIPRGEHTFIAPDISNHGLIRIADEEVFRGARVVRSAGHIAHQGFQDDAWMPSQLVMVSHDTLCQYWTDFGHMSYYRRVDLNALLNFSAPSDVEV</sequence>
<comment type="pathway">
    <text evidence="1">Protein modification; protein ubiquitination.</text>
</comment>
<keyword evidence="2" id="KW-0833">Ubl conjugation pathway</keyword>
<dbReference type="PANTHER" id="PTHR10706">
    <property type="entry name" value="F-BOX FAMILY PROTEIN"/>
    <property type="match status" value="1"/>
</dbReference>
<dbReference type="InterPro" id="IPR036047">
    <property type="entry name" value="F-box-like_dom_sf"/>
</dbReference>
<feature type="region of interest" description="Disordered" evidence="3">
    <location>
        <begin position="355"/>
        <end position="398"/>
    </location>
</feature>
<evidence type="ECO:0000313" key="6">
    <source>
        <dbReference type="Proteomes" id="UP001271007"/>
    </source>
</evidence>
<accession>A0AAJ0LWL6</accession>
<evidence type="ECO:0000256" key="2">
    <source>
        <dbReference type="ARBA" id="ARBA00022786"/>
    </source>
</evidence>